<evidence type="ECO:0000313" key="2">
    <source>
        <dbReference type="Proteomes" id="UP000226420"/>
    </source>
</evidence>
<reference evidence="1 2" key="1">
    <citation type="submission" date="2016-10" db="EMBL/GenBank/DDBJ databases">
        <authorList>
            <person name="Varghese N."/>
            <person name="Submissions S."/>
        </authorList>
    </citation>
    <scope>NUCLEOTIDE SEQUENCE [LARGE SCALE GENOMIC DNA]</scope>
    <source>
        <strain evidence="1 2">DSM 5563</strain>
    </source>
</reference>
<comment type="caution">
    <text evidence="1">The sequence shown here is derived from an EMBL/GenBank/DDBJ whole genome shotgun (WGS) entry which is preliminary data.</text>
</comment>
<gene>
    <name evidence="1" type="ORF">SAMN02745723_10172</name>
</gene>
<evidence type="ECO:0008006" key="3">
    <source>
        <dbReference type="Google" id="ProtNLM"/>
    </source>
</evidence>
<organism evidence="1 2">
    <name type="scientific">Pragia fontium DSM 5563 = ATCC 49100</name>
    <dbReference type="NCBI Taxonomy" id="1122977"/>
    <lineage>
        <taxon>Bacteria</taxon>
        <taxon>Pseudomonadati</taxon>
        <taxon>Pseudomonadota</taxon>
        <taxon>Gammaproteobacteria</taxon>
        <taxon>Enterobacterales</taxon>
        <taxon>Budviciaceae</taxon>
        <taxon>Pragia</taxon>
    </lineage>
</organism>
<dbReference type="RefSeq" id="WP_047780216.1">
    <property type="nucleotide sequence ID" value="NZ_FOLW01000001.1"/>
</dbReference>
<name>A0AAJ4W7G0_9GAMM</name>
<protein>
    <recommendedName>
        <fullName evidence="3">DUF2570 domain-containing protein</fullName>
    </recommendedName>
</protein>
<dbReference type="Proteomes" id="UP000226420">
    <property type="component" value="Unassembled WGS sequence"/>
</dbReference>
<sequence>MTFSARMMTTALTGVCIVLLLLYARWLGNQLSQLRNEKQQAVVALAEERAYSAKIRAQYRQIQEVMDDVAEQKQESEKRTVALQRALAQSQLASPCVAEPVPDAVTQRLRERVAEVNATAAGAKNAVPPVPGT</sequence>
<accession>A0AAJ4W7G0</accession>
<dbReference type="AlphaFoldDB" id="A0AAJ4W7G0"/>
<dbReference type="EMBL" id="FOLW01000001">
    <property type="protein sequence ID" value="SFB97597.1"/>
    <property type="molecule type" value="Genomic_DNA"/>
</dbReference>
<proteinExistence type="predicted"/>
<evidence type="ECO:0000313" key="1">
    <source>
        <dbReference type="EMBL" id="SFB97597.1"/>
    </source>
</evidence>